<name>A0A3P3YMP7_PLABS</name>
<feature type="region of interest" description="Disordered" evidence="2">
    <location>
        <begin position="376"/>
        <end position="408"/>
    </location>
</feature>
<proteinExistence type="predicted"/>
<evidence type="ECO:0000256" key="2">
    <source>
        <dbReference type="SAM" id="MobiDB-lite"/>
    </source>
</evidence>
<feature type="region of interest" description="Disordered" evidence="2">
    <location>
        <begin position="1"/>
        <end position="28"/>
    </location>
</feature>
<geneLocation type="mitochondrion" evidence="3"/>
<reference evidence="3 4" key="1">
    <citation type="submission" date="2018-03" db="EMBL/GenBank/DDBJ databases">
        <authorList>
            <person name="Fogelqvist J."/>
        </authorList>
    </citation>
    <scope>NUCLEOTIDE SEQUENCE [LARGE SCALE GENOMIC DNA]</scope>
</reference>
<keyword evidence="3" id="KW-0496">Mitochondrion</keyword>
<evidence type="ECO:0000313" key="4">
    <source>
        <dbReference type="Proteomes" id="UP000290189"/>
    </source>
</evidence>
<sequence>MSARRGGMAMPDAPATSAGDDRRRSMTAASRNEMDVFRDQQVFFLKNALDEQRRRAQRHAAEADALRHEAKVRETGNLDMVDFLQKRIKDVERQNEDIARKLDEFLANEADHIASIDSIAQGKIASVQADAHRQVAELRVKYDECQAELNTLKAFREEKTALERDLDDVRRAADQREAQLLRQADQVERDHRAEIVKIRQACASEISAAHSASRRLAESDLTLESKRLRVDNARFQSELYFHEQQTARLVKENEALHGKVKEQARQLELAAGKERHYAERGAQQQRRIRELLRKVDSVEHDLVQATQAGQASVVEVEQAASAELAACRIETAECRAALDVKTRELQHMRVLARAILSQRTQTERFFHEALEQVRAERQGRQDVQQHGPDDAKGDKTAPMRRRRQNENLDDVDLDERERILRLLFAKMNLSTVLRGPPEELAPEHSFHVQRDTRLPPPYSPAAFQFVTTLDDDKLE</sequence>
<dbReference type="EMBL" id="OVEO01000018">
    <property type="protein sequence ID" value="SPR01506.1"/>
    <property type="molecule type" value="Genomic_DNA"/>
</dbReference>
<feature type="compositionally biased region" description="Basic and acidic residues" evidence="2">
    <location>
        <begin position="387"/>
        <end position="397"/>
    </location>
</feature>
<evidence type="ECO:0008006" key="5">
    <source>
        <dbReference type="Google" id="ProtNLM"/>
    </source>
</evidence>
<evidence type="ECO:0000313" key="3">
    <source>
        <dbReference type="EMBL" id="SPR01506.1"/>
    </source>
</evidence>
<keyword evidence="1" id="KW-0175">Coiled coil</keyword>
<feature type="coiled-coil region" evidence="1">
    <location>
        <begin position="49"/>
        <end position="190"/>
    </location>
</feature>
<dbReference type="PANTHER" id="PTHR14845">
    <property type="entry name" value="COILED-COIL DOMAIN-CONTAINING 166"/>
    <property type="match status" value="1"/>
</dbReference>
<dbReference type="Proteomes" id="UP000290189">
    <property type="component" value="Unassembled WGS sequence"/>
</dbReference>
<protein>
    <recommendedName>
        <fullName evidence="5">Cilia- and flagella-associated protein 157</fullName>
    </recommendedName>
</protein>
<dbReference type="AlphaFoldDB" id="A0A3P3YMP7"/>
<gene>
    <name evidence="3" type="ORF">PLBR_LOCUS8721</name>
</gene>
<organism evidence="3 4">
    <name type="scientific">Plasmodiophora brassicae</name>
    <name type="common">Clubroot disease agent</name>
    <dbReference type="NCBI Taxonomy" id="37360"/>
    <lineage>
        <taxon>Eukaryota</taxon>
        <taxon>Sar</taxon>
        <taxon>Rhizaria</taxon>
        <taxon>Endomyxa</taxon>
        <taxon>Phytomyxea</taxon>
        <taxon>Plasmodiophorida</taxon>
        <taxon>Plasmodiophoridae</taxon>
        <taxon>Plasmodiophora</taxon>
    </lineage>
</organism>
<dbReference type="PANTHER" id="PTHR14845:SF0">
    <property type="entry name" value="DUF4515 DOMAIN-CONTAINING PROTEIN"/>
    <property type="match status" value="1"/>
</dbReference>
<accession>A0A3P3YMP7</accession>
<evidence type="ECO:0000256" key="1">
    <source>
        <dbReference type="SAM" id="Coils"/>
    </source>
</evidence>